<protein>
    <submittedName>
        <fullName evidence="3">Uncharacterized protein</fullName>
    </submittedName>
</protein>
<dbReference type="Gene3D" id="1.20.1250.20">
    <property type="entry name" value="MFS general substrate transporter like domains"/>
    <property type="match status" value="1"/>
</dbReference>
<keyword evidence="4" id="KW-1185">Reference proteome</keyword>
<gene>
    <name evidence="3" type="ORF">HU230_31865</name>
    <name evidence="2" type="ORF">J4P68_25900</name>
</gene>
<sequence>MAEGLAGVFGNPILRAVTLATATFIFCHSAYSAAFLLHLTKDLEFDSRIVSVVLGIGALGGVVGAASSPSAGRAIGIGPVLMVGLAVSTVGMSLATLITEPRWAAVACVSLSQFILSAKVSTMCSRFPFDTRWSRNACKAGPMRASAAWCGDWRHWVRWPVAQSLRQQAYALRRLRAACLAPPR</sequence>
<keyword evidence="1" id="KW-1133">Transmembrane helix</keyword>
<organism evidence="3">
    <name type="scientific">Bradyrhizobium quebecense</name>
    <dbReference type="NCBI Taxonomy" id="2748629"/>
    <lineage>
        <taxon>Bacteria</taxon>
        <taxon>Pseudomonadati</taxon>
        <taxon>Pseudomonadota</taxon>
        <taxon>Alphaproteobacteria</taxon>
        <taxon>Hyphomicrobiales</taxon>
        <taxon>Nitrobacteraceae</taxon>
        <taxon>Bradyrhizobium</taxon>
    </lineage>
</organism>
<dbReference type="SUPFAM" id="SSF103473">
    <property type="entry name" value="MFS general substrate transporter"/>
    <property type="match status" value="1"/>
</dbReference>
<keyword evidence="1" id="KW-0472">Membrane</keyword>
<feature type="transmembrane region" description="Helical" evidence="1">
    <location>
        <begin position="74"/>
        <end position="95"/>
    </location>
</feature>
<evidence type="ECO:0000313" key="4">
    <source>
        <dbReference type="Proteomes" id="UP000692816"/>
    </source>
</evidence>
<dbReference type="AlphaFoldDB" id="A0A973WTQ0"/>
<feature type="transmembrane region" description="Helical" evidence="1">
    <location>
        <begin position="49"/>
        <end position="68"/>
    </location>
</feature>
<evidence type="ECO:0000313" key="2">
    <source>
        <dbReference type="EMBL" id="MBO1432736.1"/>
    </source>
</evidence>
<reference evidence="2" key="2">
    <citation type="journal article" date="2021" name="Int. J. Syst. Evol. Microbiol.">
        <title>Bradyrhizobium septentrionale sp. nov. (sv. septentrionale) and Bradyrhizobium quebecense sp. nov. (sv. septentrionale) associated with legumes native to Canada possess rearranged symbiosis genes and numerous insertion sequences.</title>
        <authorList>
            <person name="Bromfield E.S.P."/>
            <person name="Cloutier S."/>
        </authorList>
    </citation>
    <scope>NUCLEOTIDE SEQUENCE</scope>
    <source>
        <strain evidence="2">12S5</strain>
    </source>
</reference>
<comment type="caution">
    <text evidence="3">The sequence shown here is derived from an EMBL/GenBank/DDBJ whole genome shotgun (WGS) entry which is preliminary data.</text>
</comment>
<dbReference type="EMBL" id="JABWSX010000001">
    <property type="protein sequence ID" value="NVL10266.1"/>
    <property type="molecule type" value="Genomic_DNA"/>
</dbReference>
<accession>A0A973WTQ0</accession>
<evidence type="ECO:0000313" key="3">
    <source>
        <dbReference type="EMBL" id="NVL10266.1"/>
    </source>
</evidence>
<dbReference type="EMBL" id="JAGEPA010000001">
    <property type="protein sequence ID" value="MBO1432736.1"/>
    <property type="molecule type" value="Genomic_DNA"/>
</dbReference>
<evidence type="ECO:0000256" key="1">
    <source>
        <dbReference type="SAM" id="Phobius"/>
    </source>
</evidence>
<feature type="transmembrane region" description="Helical" evidence="1">
    <location>
        <begin position="12"/>
        <end position="37"/>
    </location>
</feature>
<dbReference type="Proteomes" id="UP000692816">
    <property type="component" value="Unassembled WGS sequence"/>
</dbReference>
<proteinExistence type="predicted"/>
<name>A0A973WTQ0_9BRAD</name>
<dbReference type="RefSeq" id="WP_176533522.1">
    <property type="nucleotide sequence ID" value="NZ_CP088022.1"/>
</dbReference>
<keyword evidence="1" id="KW-0812">Transmembrane</keyword>
<reference evidence="3" key="1">
    <citation type="submission" date="2020-06" db="EMBL/GenBank/DDBJ databases">
        <title>Whole Genome Sequence of Bradyrhizobium sp. Strain 66S1MB.</title>
        <authorList>
            <person name="Bromfield E."/>
            <person name="Cloutier S."/>
        </authorList>
    </citation>
    <scope>NUCLEOTIDE SEQUENCE</scope>
    <source>
        <strain evidence="3">66S1MB</strain>
    </source>
</reference>
<dbReference type="InterPro" id="IPR036259">
    <property type="entry name" value="MFS_trans_sf"/>
</dbReference>